<dbReference type="PROSITE" id="PS50075">
    <property type="entry name" value="CARRIER"/>
    <property type="match status" value="1"/>
</dbReference>
<proteinExistence type="predicted"/>
<feature type="compositionally biased region" description="Pro residues" evidence="1">
    <location>
        <begin position="12"/>
        <end position="22"/>
    </location>
</feature>
<evidence type="ECO:0000259" key="2">
    <source>
        <dbReference type="PROSITE" id="PS50075"/>
    </source>
</evidence>
<evidence type="ECO:0000256" key="1">
    <source>
        <dbReference type="SAM" id="MobiDB-lite"/>
    </source>
</evidence>
<organism evidence="3 4">
    <name type="scientific">Streptomyces viridosporus T7A</name>
    <dbReference type="NCBI Taxonomy" id="665577"/>
    <lineage>
        <taxon>Bacteria</taxon>
        <taxon>Bacillati</taxon>
        <taxon>Actinomycetota</taxon>
        <taxon>Actinomycetes</taxon>
        <taxon>Kitasatosporales</taxon>
        <taxon>Streptomycetaceae</taxon>
        <taxon>Streptomyces</taxon>
    </lineage>
</organism>
<evidence type="ECO:0000313" key="4">
    <source>
        <dbReference type="Proteomes" id="UP000327143"/>
    </source>
</evidence>
<gene>
    <name evidence="3" type="ORF">CP969_01095</name>
</gene>
<dbReference type="Proteomes" id="UP000327143">
    <property type="component" value="Chromosome"/>
</dbReference>
<protein>
    <submittedName>
        <fullName evidence="3">Acyl carrier protein</fullName>
    </submittedName>
</protein>
<reference evidence="3 4" key="1">
    <citation type="submission" date="2017-09" db="EMBL/GenBank/DDBJ databases">
        <authorList>
            <person name="Lee N."/>
            <person name="Cho B.-K."/>
        </authorList>
    </citation>
    <scope>NUCLEOTIDE SEQUENCE [LARGE SCALE GENOMIC DNA]</scope>
    <source>
        <strain evidence="3 4">ATCC 39115</strain>
    </source>
</reference>
<dbReference type="InterPro" id="IPR009081">
    <property type="entry name" value="PP-bd_ACP"/>
</dbReference>
<keyword evidence="4" id="KW-1185">Reference proteome</keyword>
<dbReference type="Pfam" id="PF00550">
    <property type="entry name" value="PP-binding"/>
    <property type="match status" value="1"/>
</dbReference>
<evidence type="ECO:0000313" key="3">
    <source>
        <dbReference type="EMBL" id="QEU89010.1"/>
    </source>
</evidence>
<feature type="region of interest" description="Disordered" evidence="1">
    <location>
        <begin position="1"/>
        <end position="22"/>
    </location>
</feature>
<accession>A0ABX6AN54</accession>
<name>A0ABX6AN54_STRVD</name>
<dbReference type="SUPFAM" id="SSF47336">
    <property type="entry name" value="ACP-like"/>
    <property type="match status" value="1"/>
</dbReference>
<dbReference type="EMBL" id="CP023700">
    <property type="protein sequence ID" value="QEU89010.1"/>
    <property type="molecule type" value="Genomic_DNA"/>
</dbReference>
<dbReference type="Gene3D" id="1.10.1200.10">
    <property type="entry name" value="ACP-like"/>
    <property type="match status" value="1"/>
</dbReference>
<dbReference type="InterPro" id="IPR036736">
    <property type="entry name" value="ACP-like_sf"/>
</dbReference>
<feature type="domain" description="Carrier" evidence="2">
    <location>
        <begin position="21"/>
        <end position="99"/>
    </location>
</feature>
<sequence length="112" mass="11853">MCATASRAHASPPMPTPPWKPPVPLTYDNVVSILAEITGMDEDEITPQTTLLDVEMDSLLLVEFAVVLTERHGVDQEADLDLTPATTIADFVHVLAEQSSGAEAAPSVTGAL</sequence>